<dbReference type="Proteomes" id="UP001327560">
    <property type="component" value="Chromosome 6"/>
</dbReference>
<dbReference type="Pfam" id="PF05699">
    <property type="entry name" value="Dimer_Tnp_hAT"/>
    <property type="match status" value="1"/>
</dbReference>
<dbReference type="InterPro" id="IPR008906">
    <property type="entry name" value="HATC_C_dom"/>
</dbReference>
<evidence type="ECO:0000313" key="4">
    <source>
        <dbReference type="Proteomes" id="UP001327560"/>
    </source>
</evidence>
<feature type="region of interest" description="Disordered" evidence="1">
    <location>
        <begin position="305"/>
        <end position="327"/>
    </location>
</feature>
<dbReference type="SUPFAM" id="SSF53098">
    <property type="entry name" value="Ribonuclease H-like"/>
    <property type="match status" value="1"/>
</dbReference>
<dbReference type="PANTHER" id="PTHR32166:SF122">
    <property type="entry name" value="OS09G0499600 PROTEIN"/>
    <property type="match status" value="1"/>
</dbReference>
<reference evidence="3 4" key="1">
    <citation type="submission" date="2023-10" db="EMBL/GenBank/DDBJ databases">
        <title>Chromosome-scale genome assembly provides insights into flower coloration mechanisms of Canna indica.</title>
        <authorList>
            <person name="Li C."/>
        </authorList>
    </citation>
    <scope>NUCLEOTIDE SEQUENCE [LARGE SCALE GENOMIC DNA]</scope>
    <source>
        <tissue evidence="3">Flower</tissue>
    </source>
</reference>
<name>A0AAQ3KMV2_9LILI</name>
<organism evidence="3 4">
    <name type="scientific">Canna indica</name>
    <name type="common">Indian-shot</name>
    <dbReference type="NCBI Taxonomy" id="4628"/>
    <lineage>
        <taxon>Eukaryota</taxon>
        <taxon>Viridiplantae</taxon>
        <taxon>Streptophyta</taxon>
        <taxon>Embryophyta</taxon>
        <taxon>Tracheophyta</taxon>
        <taxon>Spermatophyta</taxon>
        <taxon>Magnoliopsida</taxon>
        <taxon>Liliopsida</taxon>
        <taxon>Zingiberales</taxon>
        <taxon>Cannaceae</taxon>
        <taxon>Canna</taxon>
    </lineage>
</organism>
<gene>
    <name evidence="3" type="ORF">Cni_G19730</name>
</gene>
<dbReference type="GO" id="GO:0046983">
    <property type="term" value="F:protein dimerization activity"/>
    <property type="evidence" value="ECO:0007669"/>
    <property type="project" value="InterPro"/>
</dbReference>
<evidence type="ECO:0000256" key="1">
    <source>
        <dbReference type="SAM" id="MobiDB-lite"/>
    </source>
</evidence>
<evidence type="ECO:0000313" key="3">
    <source>
        <dbReference type="EMBL" id="WOL10970.1"/>
    </source>
</evidence>
<proteinExistence type="predicted"/>
<dbReference type="PANTHER" id="PTHR32166">
    <property type="entry name" value="OSJNBA0013A04.12 PROTEIN"/>
    <property type="match status" value="1"/>
</dbReference>
<dbReference type="EMBL" id="CP136895">
    <property type="protein sequence ID" value="WOL10970.1"/>
    <property type="molecule type" value="Genomic_DNA"/>
</dbReference>
<dbReference type="InterPro" id="IPR012337">
    <property type="entry name" value="RNaseH-like_sf"/>
</dbReference>
<dbReference type="AlphaFoldDB" id="A0AAQ3KMV2"/>
<accession>A0AAQ3KMV2</accession>
<sequence length="402" mass="45796">MLISIMKNFTKGKDLIRPGVTRFATAYLTLKCLNENKAALISMFSSKDWKSSKFASTPEGKKIQNMTLDSRLWKNIIICLKAAAPLIIVLRLVDSDEKPAMGFIYEGMSSAKEKIKSNFGNVKKRWEGQLHRPLHAAAYYLNPHFHYDPNFKGDDADIKQGLYNYMGRLVFDQTERNKISVQLPNFHYARGLFGMDTAKSSRKTMLPAEWWDFYGDGCPELKKFAICVLSLTCSSSGCERNWSAFEMVHTKKRNHLQQKKMNDLVYVMYNLKLESKQIKRNPILPFDDIHSDDEWITEKGNDDVYEANDESDQQPHVNDLATGPSNETNVDGVDGGEYNVIHDAILEHVENVIPDAIVEDVENVIPDVIVDEDEASCDEEEEHDDEEDNDGDDIEDVGGFEF</sequence>
<feature type="region of interest" description="Disordered" evidence="1">
    <location>
        <begin position="373"/>
        <end position="402"/>
    </location>
</feature>
<evidence type="ECO:0000259" key="2">
    <source>
        <dbReference type="Pfam" id="PF05699"/>
    </source>
</evidence>
<protein>
    <recommendedName>
        <fullName evidence="2">HAT C-terminal dimerisation domain-containing protein</fullName>
    </recommendedName>
</protein>
<keyword evidence="4" id="KW-1185">Reference proteome</keyword>
<feature type="domain" description="HAT C-terminal dimerisation" evidence="2">
    <location>
        <begin position="200"/>
        <end position="270"/>
    </location>
</feature>